<dbReference type="Gene3D" id="3.40.630.30">
    <property type="match status" value="1"/>
</dbReference>
<dbReference type="EMBL" id="CP045119">
    <property type="protein sequence ID" value="QIN82542.1"/>
    <property type="molecule type" value="Genomic_DNA"/>
</dbReference>
<evidence type="ECO:0000313" key="3">
    <source>
        <dbReference type="Proteomes" id="UP000501452"/>
    </source>
</evidence>
<dbReference type="PANTHER" id="PTHR43415:SF3">
    <property type="entry name" value="GNAT-FAMILY ACETYLTRANSFERASE"/>
    <property type="match status" value="1"/>
</dbReference>
<accession>A0A6G8Q7Y0</accession>
<dbReference type="Pfam" id="PF13302">
    <property type="entry name" value="Acetyltransf_3"/>
    <property type="match status" value="1"/>
</dbReference>
<proteinExistence type="predicted"/>
<dbReference type="KEGG" id="rub:GBA63_07725"/>
<dbReference type="InterPro" id="IPR016181">
    <property type="entry name" value="Acyl_CoA_acyltransferase"/>
</dbReference>
<sequence>MKGSKPQPSAEVALNIVGERVALGPLREELLPLYGRWINDFGTMRMLGLPPGPVTAEKERDWYEQRSKAETDPMFTIYERETLRPIGNTALHGLDHRNRSASFGILIGDSDCRGKGYGTETTRLMLDYAFTALGLHNVLLTVFAYNPAGFRAYEKAGFREIGRRRESRLMGGKLWDEIYMDCLAPEFESPVLGRIFSPEASR</sequence>
<keyword evidence="3" id="KW-1185">Reference proteome</keyword>
<evidence type="ECO:0000259" key="1">
    <source>
        <dbReference type="PROSITE" id="PS51186"/>
    </source>
</evidence>
<feature type="domain" description="N-acetyltransferase" evidence="1">
    <location>
        <begin position="21"/>
        <end position="185"/>
    </location>
</feature>
<dbReference type="PANTHER" id="PTHR43415">
    <property type="entry name" value="SPERMIDINE N(1)-ACETYLTRANSFERASE"/>
    <property type="match status" value="1"/>
</dbReference>
<protein>
    <submittedName>
        <fullName evidence="2">GNAT family N-acetyltransferase</fullName>
    </submittedName>
</protein>
<dbReference type="SUPFAM" id="SSF55729">
    <property type="entry name" value="Acyl-CoA N-acyltransferases (Nat)"/>
    <property type="match status" value="1"/>
</dbReference>
<name>A0A6G8Q7Y0_9ACTN</name>
<dbReference type="AlphaFoldDB" id="A0A6G8Q7Y0"/>
<organism evidence="2 3">
    <name type="scientific">Rubrobacter tropicus</name>
    <dbReference type="NCBI Taxonomy" id="2653851"/>
    <lineage>
        <taxon>Bacteria</taxon>
        <taxon>Bacillati</taxon>
        <taxon>Actinomycetota</taxon>
        <taxon>Rubrobacteria</taxon>
        <taxon>Rubrobacterales</taxon>
        <taxon>Rubrobacteraceae</taxon>
        <taxon>Rubrobacter</taxon>
    </lineage>
</organism>
<dbReference type="PROSITE" id="PS51186">
    <property type="entry name" value="GNAT"/>
    <property type="match status" value="1"/>
</dbReference>
<dbReference type="Proteomes" id="UP000501452">
    <property type="component" value="Chromosome"/>
</dbReference>
<dbReference type="InterPro" id="IPR000182">
    <property type="entry name" value="GNAT_dom"/>
</dbReference>
<evidence type="ECO:0000313" key="2">
    <source>
        <dbReference type="EMBL" id="QIN82542.1"/>
    </source>
</evidence>
<keyword evidence="2" id="KW-0808">Transferase</keyword>
<dbReference type="GO" id="GO:0016747">
    <property type="term" value="F:acyltransferase activity, transferring groups other than amino-acyl groups"/>
    <property type="evidence" value="ECO:0007669"/>
    <property type="project" value="InterPro"/>
</dbReference>
<gene>
    <name evidence="2" type="ORF">GBA63_07725</name>
</gene>
<dbReference type="RefSeq" id="WP_166174984.1">
    <property type="nucleotide sequence ID" value="NZ_CP045119.1"/>
</dbReference>
<reference evidence="2 3" key="1">
    <citation type="submission" date="2019-10" db="EMBL/GenBank/DDBJ databases">
        <title>Rubrobacter sp nov SCSIO 52090 isolated from a deep-sea sediment in the South China Sea.</title>
        <authorList>
            <person name="Chen R.W."/>
        </authorList>
    </citation>
    <scope>NUCLEOTIDE SEQUENCE [LARGE SCALE GENOMIC DNA]</scope>
    <source>
        <strain evidence="2 3">SCSIO 52909</strain>
    </source>
</reference>